<dbReference type="InterPro" id="IPR011009">
    <property type="entry name" value="Kinase-like_dom_sf"/>
</dbReference>
<dbReference type="Proteomes" id="UP000730482">
    <property type="component" value="Unassembled WGS sequence"/>
</dbReference>
<proteinExistence type="predicted"/>
<sequence>MAPLRADDPRHLGGFRVLTLLAVGGMGRVYLALGPDREAVALKVTRPELAADPRFRARFRREVATARG</sequence>
<evidence type="ECO:0000313" key="2">
    <source>
        <dbReference type="EMBL" id="MBS2551185.1"/>
    </source>
</evidence>
<evidence type="ECO:0008006" key="4">
    <source>
        <dbReference type="Google" id="ProtNLM"/>
    </source>
</evidence>
<keyword evidence="1" id="KW-0812">Transmembrane</keyword>
<keyword evidence="3" id="KW-1185">Reference proteome</keyword>
<feature type="transmembrane region" description="Helical" evidence="1">
    <location>
        <begin position="12"/>
        <end position="33"/>
    </location>
</feature>
<dbReference type="EMBL" id="JAAFYZ010000130">
    <property type="protein sequence ID" value="MBS2551185.1"/>
    <property type="molecule type" value="Genomic_DNA"/>
</dbReference>
<dbReference type="Gene3D" id="3.30.200.20">
    <property type="entry name" value="Phosphorylase Kinase, domain 1"/>
    <property type="match status" value="1"/>
</dbReference>
<evidence type="ECO:0000313" key="3">
    <source>
        <dbReference type="Proteomes" id="UP000730482"/>
    </source>
</evidence>
<name>A0ABS5KYW5_9ACTN</name>
<gene>
    <name evidence="2" type="ORF">KGQ19_30385</name>
</gene>
<accession>A0ABS5KYW5</accession>
<evidence type="ECO:0000256" key="1">
    <source>
        <dbReference type="SAM" id="Phobius"/>
    </source>
</evidence>
<reference evidence="2 3" key="1">
    <citation type="submission" date="2020-02" db="EMBL/GenBank/DDBJ databases">
        <title>Acidophilic actinobacteria isolated from forest soil.</title>
        <authorList>
            <person name="Golinska P."/>
        </authorList>
    </citation>
    <scope>NUCLEOTIDE SEQUENCE [LARGE SCALE GENOMIC DNA]</scope>
    <source>
        <strain evidence="2 3">NL8</strain>
    </source>
</reference>
<keyword evidence="1" id="KW-1133">Transmembrane helix</keyword>
<dbReference type="SUPFAM" id="SSF56112">
    <property type="entry name" value="Protein kinase-like (PK-like)"/>
    <property type="match status" value="1"/>
</dbReference>
<comment type="caution">
    <text evidence="2">The sequence shown here is derived from an EMBL/GenBank/DDBJ whole genome shotgun (WGS) entry which is preliminary data.</text>
</comment>
<protein>
    <recommendedName>
        <fullName evidence="4">Serine/threonine protein kinase</fullName>
    </recommendedName>
</protein>
<organism evidence="2 3">
    <name type="scientific">Catenulispora pinistramenti</name>
    <dbReference type="NCBI Taxonomy" id="2705254"/>
    <lineage>
        <taxon>Bacteria</taxon>
        <taxon>Bacillati</taxon>
        <taxon>Actinomycetota</taxon>
        <taxon>Actinomycetes</taxon>
        <taxon>Catenulisporales</taxon>
        <taxon>Catenulisporaceae</taxon>
        <taxon>Catenulispora</taxon>
    </lineage>
</organism>
<keyword evidence="1" id="KW-0472">Membrane</keyword>
<feature type="non-terminal residue" evidence="2">
    <location>
        <position position="68"/>
    </location>
</feature>